<evidence type="ECO:0000313" key="2">
    <source>
        <dbReference type="Proteomes" id="UP001596156"/>
    </source>
</evidence>
<dbReference type="Gene3D" id="3.40.50.2000">
    <property type="entry name" value="Glycogen Phosphorylase B"/>
    <property type="match status" value="1"/>
</dbReference>
<keyword evidence="1" id="KW-0808">Transferase</keyword>
<sequence>MDVARTAAVLMVNPIPAKGAGLLHQLIRLMPEQPFTLVEGWWDTAADFAAYPNVTHVPRVYDRASLHRSHRVLLVPSAVEEAFPRVIVEAALHGVPNIGTDRGGIPEAIGDTGIVAPAEGGRGSGAVSVEGGTGAFGG</sequence>
<reference evidence="2" key="1">
    <citation type="journal article" date="2019" name="Int. J. Syst. Evol. Microbiol.">
        <title>The Global Catalogue of Microorganisms (GCM) 10K type strain sequencing project: providing services to taxonomists for standard genome sequencing and annotation.</title>
        <authorList>
            <consortium name="The Broad Institute Genomics Platform"/>
            <consortium name="The Broad Institute Genome Sequencing Center for Infectious Disease"/>
            <person name="Wu L."/>
            <person name="Ma J."/>
        </authorList>
    </citation>
    <scope>NUCLEOTIDE SEQUENCE [LARGE SCALE GENOMIC DNA]</scope>
    <source>
        <strain evidence="2">CCM 8479</strain>
    </source>
</reference>
<keyword evidence="1" id="KW-0328">Glycosyltransferase</keyword>
<comment type="caution">
    <text evidence="1">The sequence shown here is derived from an EMBL/GenBank/DDBJ whole genome shotgun (WGS) entry which is preliminary data.</text>
</comment>
<dbReference type="Proteomes" id="UP001596156">
    <property type="component" value="Unassembled WGS sequence"/>
</dbReference>
<gene>
    <name evidence="1" type="ORF">ACFPN6_07340</name>
</gene>
<dbReference type="EMBL" id="JBHSKL010000009">
    <property type="protein sequence ID" value="MFC5224416.1"/>
    <property type="molecule type" value="Genomic_DNA"/>
</dbReference>
<dbReference type="GO" id="GO:0016757">
    <property type="term" value="F:glycosyltransferase activity"/>
    <property type="evidence" value="ECO:0007669"/>
    <property type="project" value="UniProtKB-KW"/>
</dbReference>
<dbReference type="SUPFAM" id="SSF53756">
    <property type="entry name" value="UDP-Glycosyltransferase/glycogen phosphorylase"/>
    <property type="match status" value="1"/>
</dbReference>
<evidence type="ECO:0000313" key="1">
    <source>
        <dbReference type="EMBL" id="MFC5224416.1"/>
    </source>
</evidence>
<keyword evidence="2" id="KW-1185">Reference proteome</keyword>
<accession>A0ABW0D4I4</accession>
<protein>
    <submittedName>
        <fullName evidence="1">Glycosyltransferase</fullName>
        <ecNumber evidence="1">2.4.-.-</ecNumber>
    </submittedName>
</protein>
<name>A0ABW0D4I4_STRFI</name>
<dbReference type="RefSeq" id="WP_344643834.1">
    <property type="nucleotide sequence ID" value="NZ_BAAASS010000005.1"/>
</dbReference>
<organism evidence="1 2">
    <name type="scientific">Streptomyces fimbriatus</name>
    <dbReference type="NCBI Taxonomy" id="68197"/>
    <lineage>
        <taxon>Bacteria</taxon>
        <taxon>Bacillati</taxon>
        <taxon>Actinomycetota</taxon>
        <taxon>Actinomycetes</taxon>
        <taxon>Kitasatosporales</taxon>
        <taxon>Streptomycetaceae</taxon>
        <taxon>Streptomyces</taxon>
    </lineage>
</organism>
<dbReference type="Pfam" id="PF13692">
    <property type="entry name" value="Glyco_trans_1_4"/>
    <property type="match status" value="1"/>
</dbReference>
<dbReference type="EC" id="2.4.-.-" evidence="1"/>
<proteinExistence type="predicted"/>